<reference evidence="3" key="1">
    <citation type="submission" date="2023-11" db="EMBL/GenBank/DDBJ databases">
        <title>Genome assemblies of two species of porcelain crab, Petrolisthes cinctipes and Petrolisthes manimaculis (Anomura: Porcellanidae).</title>
        <authorList>
            <person name="Angst P."/>
        </authorList>
    </citation>
    <scope>NUCLEOTIDE SEQUENCE</scope>
    <source>
        <strain evidence="3">PB745_02</strain>
        <tissue evidence="3">Gill</tissue>
    </source>
</reference>
<proteinExistence type="predicted"/>
<evidence type="ECO:0000313" key="4">
    <source>
        <dbReference type="Proteomes" id="UP001292094"/>
    </source>
</evidence>
<keyword evidence="2" id="KW-0472">Membrane</keyword>
<evidence type="ECO:0000256" key="1">
    <source>
        <dbReference type="SAM" id="MobiDB-lite"/>
    </source>
</evidence>
<protein>
    <submittedName>
        <fullName evidence="3">Uncharacterized protein</fullName>
    </submittedName>
</protein>
<accession>A0AAE1P4H2</accession>
<feature type="region of interest" description="Disordered" evidence="1">
    <location>
        <begin position="97"/>
        <end position="197"/>
    </location>
</feature>
<dbReference type="EMBL" id="JAWZYT010003047">
    <property type="protein sequence ID" value="KAK4300475.1"/>
    <property type="molecule type" value="Genomic_DNA"/>
</dbReference>
<keyword evidence="2" id="KW-0812">Transmembrane</keyword>
<keyword evidence="2" id="KW-1133">Transmembrane helix</keyword>
<feature type="region of interest" description="Disordered" evidence="1">
    <location>
        <begin position="399"/>
        <end position="519"/>
    </location>
</feature>
<dbReference type="AlphaFoldDB" id="A0AAE1P4H2"/>
<sequence>MELVPPMMVVLAASLATILLMALILILILRRRSRSTPRLDTQLQQVRLQEKVQALDSDTTTPTEATGPIHNSVTRPLFRQVHIGAVTPSLACDVTSQPASDVQPGWIEPKTVNGSSPKNNIDKKTQTHSGYMRRHRRRTRAPGGSDYSSGSEVAGGSGRSSAGGGGRGVVVQGEEGKDTVPSAMLGMRRTGGRRDPSTLTLHQESCLVVLSDGTAYISPCGGGMAEMGGVAGLGSMADMAGVNGMTDIGDMTDMSDETSQRTREMTSVVDTDEMEDMSEIADRSDEAGMNFTDDAGMVLLPSDINNTTTGLCAMDVTPDVDNGTRMGVVMNSCGEAGGVYVMMDVVGMVGGEDTGMLVEPVMSMEPGVNAVLEMGMQSGVRIDPGMDIEHVNMTMQEPPRVATGEPQGVRSRMGSDMEDTAGVGMESEQGIDIRMDMEPQGDLSSTTRLTLSSHDPSHPPHTPPRSHHDHHHHHHHHHPHHPHPHHHHHHQGPHSSRRGSSTSHEEGPTRKCSESVSVL</sequence>
<keyword evidence="4" id="KW-1185">Reference proteome</keyword>
<organism evidence="3 4">
    <name type="scientific">Petrolisthes manimaculis</name>
    <dbReference type="NCBI Taxonomy" id="1843537"/>
    <lineage>
        <taxon>Eukaryota</taxon>
        <taxon>Metazoa</taxon>
        <taxon>Ecdysozoa</taxon>
        <taxon>Arthropoda</taxon>
        <taxon>Crustacea</taxon>
        <taxon>Multicrustacea</taxon>
        <taxon>Malacostraca</taxon>
        <taxon>Eumalacostraca</taxon>
        <taxon>Eucarida</taxon>
        <taxon>Decapoda</taxon>
        <taxon>Pleocyemata</taxon>
        <taxon>Anomura</taxon>
        <taxon>Galatheoidea</taxon>
        <taxon>Porcellanidae</taxon>
        <taxon>Petrolisthes</taxon>
    </lineage>
</organism>
<gene>
    <name evidence="3" type="ORF">Pmani_027326</name>
</gene>
<feature type="compositionally biased region" description="Basic residues" evidence="1">
    <location>
        <begin position="464"/>
        <end position="497"/>
    </location>
</feature>
<feature type="compositionally biased region" description="Low complexity" evidence="1">
    <location>
        <begin position="443"/>
        <end position="454"/>
    </location>
</feature>
<dbReference type="Proteomes" id="UP001292094">
    <property type="component" value="Unassembled WGS sequence"/>
</dbReference>
<feature type="transmembrane region" description="Helical" evidence="2">
    <location>
        <begin position="6"/>
        <end position="29"/>
    </location>
</feature>
<comment type="caution">
    <text evidence="3">The sequence shown here is derived from an EMBL/GenBank/DDBJ whole genome shotgun (WGS) entry which is preliminary data.</text>
</comment>
<feature type="compositionally biased region" description="Basic and acidic residues" evidence="1">
    <location>
        <begin position="503"/>
        <end position="513"/>
    </location>
</feature>
<evidence type="ECO:0000256" key="2">
    <source>
        <dbReference type="SAM" id="Phobius"/>
    </source>
</evidence>
<feature type="compositionally biased region" description="Basic residues" evidence="1">
    <location>
        <begin position="131"/>
        <end position="140"/>
    </location>
</feature>
<evidence type="ECO:0000313" key="3">
    <source>
        <dbReference type="EMBL" id="KAK4300475.1"/>
    </source>
</evidence>
<name>A0AAE1P4H2_9EUCA</name>
<feature type="compositionally biased region" description="Gly residues" evidence="1">
    <location>
        <begin position="153"/>
        <end position="168"/>
    </location>
</feature>